<gene>
    <name evidence="2" type="ORF">SAMN02746065_10424</name>
</gene>
<keyword evidence="1" id="KW-0812">Transmembrane</keyword>
<feature type="transmembrane region" description="Helical" evidence="1">
    <location>
        <begin position="12"/>
        <end position="32"/>
    </location>
</feature>
<dbReference type="Proteomes" id="UP000192418">
    <property type="component" value="Unassembled WGS sequence"/>
</dbReference>
<dbReference type="EMBL" id="FWXY01000004">
    <property type="protein sequence ID" value="SMC54522.1"/>
    <property type="molecule type" value="Genomic_DNA"/>
</dbReference>
<dbReference type="RefSeq" id="WP_232367045.1">
    <property type="nucleotide sequence ID" value="NZ_FWXY01000004.1"/>
</dbReference>
<dbReference type="InterPro" id="IPR008407">
    <property type="entry name" value="Brnchd-chn_aa_trnsp_AzlD"/>
</dbReference>
<accession>A0A1W2A243</accession>
<reference evidence="2 3" key="1">
    <citation type="submission" date="2017-04" db="EMBL/GenBank/DDBJ databases">
        <authorList>
            <person name="Afonso C.L."/>
            <person name="Miller P.J."/>
            <person name="Scott M.A."/>
            <person name="Spackman E."/>
            <person name="Goraichik I."/>
            <person name="Dimitrov K.M."/>
            <person name="Suarez D.L."/>
            <person name="Swayne D.E."/>
        </authorList>
    </citation>
    <scope>NUCLEOTIDE SEQUENCE [LARGE SCALE GENOMIC DNA]</scope>
    <source>
        <strain evidence="2 3">DSM 3385</strain>
    </source>
</reference>
<keyword evidence="3" id="KW-1185">Reference proteome</keyword>
<evidence type="ECO:0000313" key="2">
    <source>
        <dbReference type="EMBL" id="SMC54522.1"/>
    </source>
</evidence>
<dbReference type="Pfam" id="PF05437">
    <property type="entry name" value="AzlD"/>
    <property type="match status" value="1"/>
</dbReference>
<keyword evidence="1" id="KW-1133">Transmembrane helix</keyword>
<keyword evidence="1" id="KW-0472">Membrane</keyword>
<dbReference type="AlphaFoldDB" id="A0A1W2A243"/>
<organism evidence="2 3">
    <name type="scientific">Desulfocicer vacuolatum DSM 3385</name>
    <dbReference type="NCBI Taxonomy" id="1121400"/>
    <lineage>
        <taxon>Bacteria</taxon>
        <taxon>Pseudomonadati</taxon>
        <taxon>Thermodesulfobacteriota</taxon>
        <taxon>Desulfobacteria</taxon>
        <taxon>Desulfobacterales</taxon>
        <taxon>Desulfobacteraceae</taxon>
        <taxon>Desulfocicer</taxon>
    </lineage>
</organism>
<proteinExistence type="predicted"/>
<protein>
    <submittedName>
        <fullName evidence="2">Branched-chain amino acid transport protein</fullName>
    </submittedName>
</protein>
<feature type="transmembrane region" description="Helical" evidence="1">
    <location>
        <begin position="44"/>
        <end position="63"/>
    </location>
</feature>
<sequence length="115" mass="12625">MSGINIQLNEIYMLVGMTLVTFGIRYVMFPISGRFEFPALFQRGLRYVPPVVLTAIIVPSVLMHDGETLDLSLTNPYLIGAIAACVIGGLFKNLLLTIVVSMVIFLGCQWVFALG</sequence>
<evidence type="ECO:0000313" key="3">
    <source>
        <dbReference type="Proteomes" id="UP000192418"/>
    </source>
</evidence>
<dbReference type="STRING" id="1121400.SAMN02746065_10424"/>
<evidence type="ECO:0000256" key="1">
    <source>
        <dbReference type="SAM" id="Phobius"/>
    </source>
</evidence>
<name>A0A1W2A243_9BACT</name>